<protein>
    <submittedName>
        <fullName evidence="2">Uncharacterized protein</fullName>
    </submittedName>
</protein>
<dbReference type="Proteomes" id="UP000054270">
    <property type="component" value="Unassembled WGS sequence"/>
</dbReference>
<evidence type="ECO:0000313" key="3">
    <source>
        <dbReference type="Proteomes" id="UP000054270"/>
    </source>
</evidence>
<feature type="region of interest" description="Disordered" evidence="1">
    <location>
        <begin position="34"/>
        <end position="124"/>
    </location>
</feature>
<keyword evidence="3" id="KW-1185">Reference proteome</keyword>
<sequence>MLTGLDLTFDILEVFPFTSESKRMGIVVRDTQRRDRIPEKGRGRRHGAHRAAQRLARGRDCEHDAQGPMDTRHSAQAPLRSTVRRVEECVPRGVGEPRRANLEQDIELDTLPPSASSYTYSDVS</sequence>
<evidence type="ECO:0000256" key="1">
    <source>
        <dbReference type="SAM" id="MobiDB-lite"/>
    </source>
</evidence>
<feature type="compositionally biased region" description="Basic and acidic residues" evidence="1">
    <location>
        <begin position="84"/>
        <end position="102"/>
    </location>
</feature>
<name>A0A0D2P334_HYPSF</name>
<dbReference type="EMBL" id="KN817658">
    <property type="protein sequence ID" value="KJA14980.1"/>
    <property type="molecule type" value="Genomic_DNA"/>
</dbReference>
<dbReference type="AlphaFoldDB" id="A0A0D2P334"/>
<reference evidence="3" key="1">
    <citation type="submission" date="2014-04" db="EMBL/GenBank/DDBJ databases">
        <title>Evolutionary Origins and Diversification of the Mycorrhizal Mutualists.</title>
        <authorList>
            <consortium name="DOE Joint Genome Institute"/>
            <consortium name="Mycorrhizal Genomics Consortium"/>
            <person name="Kohler A."/>
            <person name="Kuo A."/>
            <person name="Nagy L.G."/>
            <person name="Floudas D."/>
            <person name="Copeland A."/>
            <person name="Barry K.W."/>
            <person name="Cichocki N."/>
            <person name="Veneault-Fourrey C."/>
            <person name="LaButti K."/>
            <person name="Lindquist E.A."/>
            <person name="Lipzen A."/>
            <person name="Lundell T."/>
            <person name="Morin E."/>
            <person name="Murat C."/>
            <person name="Riley R."/>
            <person name="Ohm R."/>
            <person name="Sun H."/>
            <person name="Tunlid A."/>
            <person name="Henrissat B."/>
            <person name="Grigoriev I.V."/>
            <person name="Hibbett D.S."/>
            <person name="Martin F."/>
        </authorList>
    </citation>
    <scope>NUCLEOTIDE SEQUENCE [LARGE SCALE GENOMIC DNA]</scope>
    <source>
        <strain evidence="3">FD-334 SS-4</strain>
    </source>
</reference>
<organism evidence="2 3">
    <name type="scientific">Hypholoma sublateritium (strain FD-334 SS-4)</name>
    <dbReference type="NCBI Taxonomy" id="945553"/>
    <lineage>
        <taxon>Eukaryota</taxon>
        <taxon>Fungi</taxon>
        <taxon>Dikarya</taxon>
        <taxon>Basidiomycota</taxon>
        <taxon>Agaricomycotina</taxon>
        <taxon>Agaricomycetes</taxon>
        <taxon>Agaricomycetidae</taxon>
        <taxon>Agaricales</taxon>
        <taxon>Agaricineae</taxon>
        <taxon>Strophariaceae</taxon>
        <taxon>Hypholoma</taxon>
    </lineage>
</organism>
<evidence type="ECO:0000313" key="2">
    <source>
        <dbReference type="EMBL" id="KJA14980.1"/>
    </source>
</evidence>
<gene>
    <name evidence="2" type="ORF">HYPSUDRAFT_59060</name>
</gene>
<dbReference type="OrthoDB" id="377733at2759"/>
<feature type="compositionally biased region" description="Basic and acidic residues" evidence="1">
    <location>
        <begin position="57"/>
        <end position="73"/>
    </location>
</feature>
<accession>A0A0D2P334</accession>
<proteinExistence type="predicted"/>
<feature type="compositionally biased region" description="Polar residues" evidence="1">
    <location>
        <begin position="113"/>
        <end position="124"/>
    </location>
</feature>
<feature type="compositionally biased region" description="Basic residues" evidence="1">
    <location>
        <begin position="42"/>
        <end position="52"/>
    </location>
</feature>